<organism evidence="3 4">
    <name type="scientific">Meloidogyne incognita</name>
    <name type="common">Southern root-knot nematode worm</name>
    <name type="synonym">Oxyuris incognita</name>
    <dbReference type="NCBI Taxonomy" id="6306"/>
    <lineage>
        <taxon>Eukaryota</taxon>
        <taxon>Metazoa</taxon>
        <taxon>Ecdysozoa</taxon>
        <taxon>Nematoda</taxon>
        <taxon>Chromadorea</taxon>
        <taxon>Rhabditida</taxon>
        <taxon>Tylenchina</taxon>
        <taxon>Tylenchomorpha</taxon>
        <taxon>Tylenchoidea</taxon>
        <taxon>Meloidogynidae</taxon>
        <taxon>Meloidogyninae</taxon>
        <taxon>Meloidogyne</taxon>
        <taxon>Meloidogyne incognita group</taxon>
    </lineage>
</organism>
<dbReference type="AlphaFoldDB" id="A0A914LG73"/>
<sequence>MRLLVLGAFTLIIALGEAKAPERLSQGLPGNINVYLEPNDVGCKRKLYKPEFQLPLPRQYTGIYKSAIYPRATVNEEEFNRVLEIQDGWLKEIMSEEAYGDYKKLGLDNHIEKVHAEKPHIKELKEKAKKVAIENKAIKLLKDIDHVSEREEAVKMLKKAGYLIENDEDVDKILNELRGKVALKLDMDPGQDVPRGCIIINEDGICKIDVSEFYKPYKPNEVVGLHLKRGHLPASSWIKPDDKDVKKYSGLWHTDSEKDLIIHHDYDKNEKRILDRCSFYGKYELDENGYPINPITRTGFITRGELYQWGPSKGVGAILYSKSINDEFSFLGVMNGKYERPEGLIVIGIKRLLIDRRITTPGGYVDPSEEFEDAAKRELIEEGLANKKIGKEEKAEFENKLKKLMGDGELVIFGYNDAKETNTDNAWTESVTYAFGIDHKNLNEFEADHGSDAIKAMWMTIKVNEDSSEVKSLMKKVIKEESKSAKEEKMDELQVDLPVEETTVGDAVYLTLKKERELKVKNLLDKKIRNMFSIEEKIDFVLKTFKACRTEYVDEDKLEKTEDIADKEAGESSSRKAKETKKVPIEICLNLNDKKTMNMEGVARLFLVKLYGEMPYLEFLAKQKSNQGTYVVKRGKVSTLITGKKRLHEQESGTQKESGTQHEHKKEKKSPRTSLSPSKKRGGSPTKGR</sequence>
<evidence type="ECO:0000256" key="1">
    <source>
        <dbReference type="SAM" id="MobiDB-lite"/>
    </source>
</evidence>
<keyword evidence="3" id="KW-1185">Reference proteome</keyword>
<feature type="chain" id="PRO_5037433026" evidence="2">
    <location>
        <begin position="19"/>
        <end position="689"/>
    </location>
</feature>
<dbReference type="Pfam" id="PF25969">
    <property type="entry name" value="NUDT9_N"/>
    <property type="match status" value="1"/>
</dbReference>
<dbReference type="Proteomes" id="UP000887563">
    <property type="component" value="Unplaced"/>
</dbReference>
<keyword evidence="2" id="KW-0732">Signal</keyword>
<dbReference type="Gene3D" id="3.90.79.10">
    <property type="entry name" value="Nucleoside Triphosphate Pyrophosphohydrolase"/>
    <property type="match status" value="1"/>
</dbReference>
<evidence type="ECO:0000313" key="4">
    <source>
        <dbReference type="WBParaSite" id="Minc3s00497g13328"/>
    </source>
</evidence>
<dbReference type="PANTHER" id="PTHR13030">
    <property type="entry name" value="NUDIX HYDROLASE"/>
    <property type="match status" value="1"/>
</dbReference>
<dbReference type="WBParaSite" id="Minc3s00497g13328">
    <property type="protein sequence ID" value="Minc3s00497g13328"/>
    <property type="gene ID" value="Minc3s00497g13328"/>
</dbReference>
<proteinExistence type="predicted"/>
<dbReference type="GO" id="GO:0047631">
    <property type="term" value="F:ADP-ribose diphosphatase activity"/>
    <property type="evidence" value="ECO:0007669"/>
    <property type="project" value="InterPro"/>
</dbReference>
<evidence type="ECO:0000256" key="2">
    <source>
        <dbReference type="SAM" id="SignalP"/>
    </source>
</evidence>
<name>A0A914LG73_MELIC</name>
<feature type="region of interest" description="Disordered" evidence="1">
    <location>
        <begin position="642"/>
        <end position="689"/>
    </location>
</feature>
<dbReference type="InterPro" id="IPR039989">
    <property type="entry name" value="NUDT9"/>
</dbReference>
<feature type="signal peptide" evidence="2">
    <location>
        <begin position="1"/>
        <end position="18"/>
    </location>
</feature>
<feature type="compositionally biased region" description="Basic residues" evidence="1">
    <location>
        <begin position="678"/>
        <end position="689"/>
    </location>
</feature>
<dbReference type="PANTHER" id="PTHR13030:SF8">
    <property type="entry name" value="ADP-RIBOSE PYROPHOSPHATASE, MITOCHONDRIAL"/>
    <property type="match status" value="1"/>
</dbReference>
<accession>A0A914LG73</accession>
<dbReference type="SUPFAM" id="SSF55811">
    <property type="entry name" value="Nudix"/>
    <property type="match status" value="1"/>
</dbReference>
<evidence type="ECO:0000313" key="3">
    <source>
        <dbReference type="Proteomes" id="UP000887563"/>
    </source>
</evidence>
<protein>
    <submittedName>
        <fullName evidence="4">Nudix hydrolase domain-containing protein</fullName>
    </submittedName>
</protein>
<dbReference type="InterPro" id="IPR015797">
    <property type="entry name" value="NUDIX_hydrolase-like_dom_sf"/>
</dbReference>
<reference evidence="4" key="1">
    <citation type="submission" date="2022-11" db="UniProtKB">
        <authorList>
            <consortium name="WormBaseParasite"/>
        </authorList>
    </citation>
    <scope>IDENTIFICATION</scope>
</reference>